<reference evidence="4" key="1">
    <citation type="submission" date="2011-07" db="EMBL/GenBank/DDBJ databases">
        <authorList>
            <consortium name="Caenorhabditis brenneri Sequencing and Analysis Consortium"/>
            <person name="Wilson R.K."/>
        </authorList>
    </citation>
    <scope>NUCLEOTIDE SEQUENCE [LARGE SCALE GENOMIC DNA]</scope>
    <source>
        <strain evidence="4">PB2801</strain>
    </source>
</reference>
<dbReference type="Gene3D" id="3.10.350.10">
    <property type="entry name" value="LysM domain"/>
    <property type="match status" value="1"/>
</dbReference>
<dbReference type="PROSITE" id="PS51782">
    <property type="entry name" value="LYSM"/>
    <property type="match status" value="1"/>
</dbReference>
<feature type="domain" description="LysM" evidence="2">
    <location>
        <begin position="1"/>
        <end position="44"/>
    </location>
</feature>
<organism evidence="4">
    <name type="scientific">Caenorhabditis brenneri</name>
    <name type="common">Nematode worm</name>
    <dbReference type="NCBI Taxonomy" id="135651"/>
    <lineage>
        <taxon>Eukaryota</taxon>
        <taxon>Metazoa</taxon>
        <taxon>Ecdysozoa</taxon>
        <taxon>Nematoda</taxon>
        <taxon>Chromadorea</taxon>
        <taxon>Rhabditida</taxon>
        <taxon>Rhabditina</taxon>
        <taxon>Rhabditomorpha</taxon>
        <taxon>Rhabditoidea</taxon>
        <taxon>Rhabditidae</taxon>
        <taxon>Peloderinae</taxon>
        <taxon>Caenorhabditis</taxon>
    </lineage>
</organism>
<evidence type="ECO:0000313" key="4">
    <source>
        <dbReference type="Proteomes" id="UP000008068"/>
    </source>
</evidence>
<dbReference type="SMART" id="SM00257">
    <property type="entry name" value="LysM"/>
    <property type="match status" value="1"/>
</dbReference>
<dbReference type="STRING" id="135651.G0NE53"/>
<name>G0NE53_CAEBE</name>
<dbReference type="eggNOG" id="KOG2372">
    <property type="taxonomic scope" value="Eukaryota"/>
</dbReference>
<protein>
    <recommendedName>
        <fullName evidence="2">LysM domain-containing protein</fullName>
    </recommendedName>
</protein>
<sequence>MDYTITETDTLERVAVAHDSTVGELMKLNKMASRMLFPGQKILVPLANSEQKLQSVSVYKEISGLTGDKDEKKRDIFDPDHLRTPKDSPTKIQIDPSEIDIPKNEDVKFEAGSVDSNHSPKFGSETALPAISKETKDSSMEESKGNTQENSRNRSATHGDEEVQGFRFSPNAARRSFGKLGRTLSARAKSIQGTVTSGAEKVVGAAVQLANKVTKSATDHIDGTEDGIRKGPEGAVPAHVRRGSFSKAQSAPIPCGSNEEADTDCLQKLLKIKVKQVTESDGTVSGTLLVTPNCLMFDPDVSHPLVKENGPDLYGMVAKLENIMFVSIHEVENEDRKKETTSIDSEESRTWTEDVFPEYSENPDPPPRKNTEWKLYSIPEECISGKDEENETEDKTASGKSSSDEDVEVRVVTATGNWRIDVGKIDKEKLINGIRLILNFDSKSAYDMNGEHLLLHPSACHLDVLKMLNAAVTGTLGFEWSRIYKNEEGDSAEDLVKNLKAHSENDIFIVLKLSSDEYLIVSIKKATEHNLYDFEKKEALITYSFVQSGKTPLISMAKKQGYIQTCLDSITIGAYDDDQNLHLSGDVRRGRIEQYGEVTEDVMFKSVAIFTVV</sequence>
<evidence type="ECO:0000313" key="3">
    <source>
        <dbReference type="EMBL" id="EGT58660.1"/>
    </source>
</evidence>
<feature type="compositionally biased region" description="Polar residues" evidence="1">
    <location>
        <begin position="145"/>
        <end position="156"/>
    </location>
</feature>
<feature type="compositionally biased region" description="Basic and acidic residues" evidence="1">
    <location>
        <begin position="69"/>
        <end position="89"/>
    </location>
</feature>
<evidence type="ECO:0000259" key="2">
    <source>
        <dbReference type="PROSITE" id="PS51782"/>
    </source>
</evidence>
<accession>G0NE53</accession>
<dbReference type="Proteomes" id="UP000008068">
    <property type="component" value="Unassembled WGS sequence"/>
</dbReference>
<feature type="compositionally biased region" description="Basic and acidic residues" evidence="1">
    <location>
        <begin position="333"/>
        <end position="352"/>
    </location>
</feature>
<keyword evidence="4" id="KW-1185">Reference proteome</keyword>
<dbReference type="InterPro" id="IPR018392">
    <property type="entry name" value="LysM"/>
</dbReference>
<dbReference type="SUPFAM" id="SSF54106">
    <property type="entry name" value="LysM domain"/>
    <property type="match status" value="1"/>
</dbReference>
<dbReference type="InterPro" id="IPR036779">
    <property type="entry name" value="LysM_dom_sf"/>
</dbReference>
<feature type="compositionally biased region" description="Basic and acidic residues" evidence="1">
    <location>
        <begin position="133"/>
        <end position="144"/>
    </location>
</feature>
<dbReference type="AlphaFoldDB" id="G0NE53"/>
<dbReference type="InParanoid" id="G0NE53"/>
<feature type="compositionally biased region" description="Basic and acidic residues" evidence="1">
    <location>
        <begin position="383"/>
        <end position="397"/>
    </location>
</feature>
<dbReference type="OrthoDB" id="26679at2759"/>
<dbReference type="Pfam" id="PF01476">
    <property type="entry name" value="LysM"/>
    <property type="match status" value="1"/>
</dbReference>
<feature type="compositionally biased region" description="Basic and acidic residues" evidence="1">
    <location>
        <begin position="100"/>
        <end position="109"/>
    </location>
</feature>
<dbReference type="EMBL" id="GL379871">
    <property type="protein sequence ID" value="EGT58660.1"/>
    <property type="molecule type" value="Genomic_DNA"/>
</dbReference>
<proteinExistence type="predicted"/>
<evidence type="ECO:0000256" key="1">
    <source>
        <dbReference type="SAM" id="MobiDB-lite"/>
    </source>
</evidence>
<dbReference type="HOGENOM" id="CLU_445668_0_0_1"/>
<feature type="region of interest" description="Disordered" evidence="1">
    <location>
        <begin position="333"/>
        <end position="406"/>
    </location>
</feature>
<feature type="region of interest" description="Disordered" evidence="1">
    <location>
        <begin position="69"/>
        <end position="174"/>
    </location>
</feature>
<gene>
    <name evidence="3" type="ORF">CAEBREN_07109</name>
</gene>
<dbReference type="CDD" id="cd00118">
    <property type="entry name" value="LysM"/>
    <property type="match status" value="1"/>
</dbReference>